<comment type="caution">
    <text evidence="3">The sequence shown here is derived from an EMBL/GenBank/DDBJ whole genome shotgun (WGS) entry which is preliminary data.</text>
</comment>
<evidence type="ECO:0000256" key="1">
    <source>
        <dbReference type="ARBA" id="ARBA00010541"/>
    </source>
</evidence>
<sequence>MKHGYLGIVISDMNVEKAKMLGIPETTGVIVDSLESNSPAISAGIRRKDVIEKVGNHPVETATQLRELIARAQPGEKLELTIIRAGKEKVIPVILMPVEALSKNAIASDAILKALGIEVSNLTSEEKNRLKLSGGVKIVSISPGKIAGQTGIRTGFIVTGVDGQPVNTTSDFIQKLQDKKGGVMLEGVYANRPGVYYYAFGL</sequence>
<proteinExistence type="inferred from homology"/>
<protein>
    <submittedName>
        <fullName evidence="3">PDZ domain-containing protein</fullName>
    </submittedName>
</protein>
<dbReference type="InterPro" id="IPR001478">
    <property type="entry name" value="PDZ"/>
</dbReference>
<name>A0ABT1TCC6_9SPHI</name>
<organism evidence="3 4">
    <name type="scientific">Mucilaginibacter aquariorum</name>
    <dbReference type="NCBI Taxonomy" id="2967225"/>
    <lineage>
        <taxon>Bacteria</taxon>
        <taxon>Pseudomonadati</taxon>
        <taxon>Bacteroidota</taxon>
        <taxon>Sphingobacteriia</taxon>
        <taxon>Sphingobacteriales</taxon>
        <taxon>Sphingobacteriaceae</taxon>
        <taxon>Mucilaginibacter</taxon>
    </lineage>
</organism>
<dbReference type="Pfam" id="PF13180">
    <property type="entry name" value="PDZ_2"/>
    <property type="match status" value="1"/>
</dbReference>
<accession>A0ABT1TCC6</accession>
<gene>
    <name evidence="3" type="ORF">NPE20_26660</name>
</gene>
<dbReference type="Proteomes" id="UP001204376">
    <property type="component" value="Unassembled WGS sequence"/>
</dbReference>
<keyword evidence="4" id="KW-1185">Reference proteome</keyword>
<dbReference type="Gene3D" id="2.30.42.10">
    <property type="match status" value="2"/>
</dbReference>
<dbReference type="SMART" id="SM00228">
    <property type="entry name" value="PDZ"/>
    <property type="match status" value="2"/>
</dbReference>
<dbReference type="PANTHER" id="PTHR22939">
    <property type="entry name" value="SERINE PROTEASE FAMILY S1C HTRA-RELATED"/>
    <property type="match status" value="1"/>
</dbReference>
<comment type="similarity">
    <text evidence="1">Belongs to the peptidase S1C family.</text>
</comment>
<evidence type="ECO:0000313" key="4">
    <source>
        <dbReference type="Proteomes" id="UP001204376"/>
    </source>
</evidence>
<feature type="domain" description="PDZ" evidence="2">
    <location>
        <begin position="1"/>
        <end position="86"/>
    </location>
</feature>
<dbReference type="PANTHER" id="PTHR22939:SF129">
    <property type="entry name" value="SERINE PROTEASE HTRA2, MITOCHONDRIAL"/>
    <property type="match status" value="1"/>
</dbReference>
<dbReference type="InterPro" id="IPR036034">
    <property type="entry name" value="PDZ_sf"/>
</dbReference>
<dbReference type="EMBL" id="JANHOH010000017">
    <property type="protein sequence ID" value="MCQ6961583.1"/>
    <property type="molecule type" value="Genomic_DNA"/>
</dbReference>
<dbReference type="PROSITE" id="PS50106">
    <property type="entry name" value="PDZ"/>
    <property type="match status" value="1"/>
</dbReference>
<evidence type="ECO:0000259" key="2">
    <source>
        <dbReference type="PROSITE" id="PS50106"/>
    </source>
</evidence>
<evidence type="ECO:0000313" key="3">
    <source>
        <dbReference type="EMBL" id="MCQ6961583.1"/>
    </source>
</evidence>
<dbReference type="SUPFAM" id="SSF50156">
    <property type="entry name" value="PDZ domain-like"/>
    <property type="match status" value="2"/>
</dbReference>
<reference evidence="3 4" key="1">
    <citation type="submission" date="2022-07" db="EMBL/GenBank/DDBJ databases">
        <title>Mucilaginibacter sp. JC4.</title>
        <authorList>
            <person name="Le V."/>
            <person name="Ko S.-R."/>
            <person name="Ahn C.-Y."/>
            <person name="Oh H.-M."/>
        </authorList>
    </citation>
    <scope>NUCLEOTIDE SEQUENCE [LARGE SCALE GENOMIC DNA]</scope>
    <source>
        <strain evidence="3 4">JC4</strain>
    </source>
</reference>